<organism evidence="1 2">
    <name type="scientific">Acaulospora colombiana</name>
    <dbReference type="NCBI Taxonomy" id="27376"/>
    <lineage>
        <taxon>Eukaryota</taxon>
        <taxon>Fungi</taxon>
        <taxon>Fungi incertae sedis</taxon>
        <taxon>Mucoromycota</taxon>
        <taxon>Glomeromycotina</taxon>
        <taxon>Glomeromycetes</taxon>
        <taxon>Diversisporales</taxon>
        <taxon>Acaulosporaceae</taxon>
        <taxon>Acaulospora</taxon>
    </lineage>
</organism>
<dbReference type="EMBL" id="CAJVPT010008584">
    <property type="protein sequence ID" value="CAG8553295.1"/>
    <property type="molecule type" value="Genomic_DNA"/>
</dbReference>
<evidence type="ECO:0000313" key="2">
    <source>
        <dbReference type="Proteomes" id="UP000789525"/>
    </source>
</evidence>
<keyword evidence="2" id="KW-1185">Reference proteome</keyword>
<sequence>MLPDLYNKLSQDYSQLLEDADDYDVNITELISHVQNYLIKEKNAWIKKNLIVVLNKSFQLVRCKTLRDYCLESTCADPESLFTSKYFLSLDQAIFLELIKRDELRVKEIDVWIRLIEWGIYNTPRIEKMNISDVNKFSDDDFVDLKRTLDSLIPHVRFYEISPKDFYSKIHPFQKVLPQSLYEDVLSFLMANTEPKYASLSTNNGIGTRTATRKHANTVPAKRNNKD</sequence>
<evidence type="ECO:0000313" key="1">
    <source>
        <dbReference type="EMBL" id="CAG8553295.1"/>
    </source>
</evidence>
<proteinExistence type="predicted"/>
<feature type="non-terminal residue" evidence="1">
    <location>
        <position position="227"/>
    </location>
</feature>
<comment type="caution">
    <text evidence="1">The sequence shown here is derived from an EMBL/GenBank/DDBJ whole genome shotgun (WGS) entry which is preliminary data.</text>
</comment>
<protein>
    <submittedName>
        <fullName evidence="1">2832_t:CDS:1</fullName>
    </submittedName>
</protein>
<name>A0ACA9LXQ5_9GLOM</name>
<dbReference type="Proteomes" id="UP000789525">
    <property type="component" value="Unassembled WGS sequence"/>
</dbReference>
<accession>A0ACA9LXQ5</accession>
<reference evidence="1" key="1">
    <citation type="submission" date="2021-06" db="EMBL/GenBank/DDBJ databases">
        <authorList>
            <person name="Kallberg Y."/>
            <person name="Tangrot J."/>
            <person name="Rosling A."/>
        </authorList>
    </citation>
    <scope>NUCLEOTIDE SEQUENCE</scope>
    <source>
        <strain evidence="1">CL356</strain>
    </source>
</reference>
<gene>
    <name evidence="1" type="ORF">ACOLOM_LOCUS4940</name>
</gene>